<comment type="caution">
    <text evidence="2">The sequence shown here is derived from an EMBL/GenBank/DDBJ whole genome shotgun (WGS) entry which is preliminary data.</text>
</comment>
<evidence type="ECO:0000313" key="3">
    <source>
        <dbReference type="Proteomes" id="UP000887229"/>
    </source>
</evidence>
<organism evidence="2 3">
    <name type="scientific">Emericellopsis atlantica</name>
    <dbReference type="NCBI Taxonomy" id="2614577"/>
    <lineage>
        <taxon>Eukaryota</taxon>
        <taxon>Fungi</taxon>
        <taxon>Dikarya</taxon>
        <taxon>Ascomycota</taxon>
        <taxon>Pezizomycotina</taxon>
        <taxon>Sordariomycetes</taxon>
        <taxon>Hypocreomycetidae</taxon>
        <taxon>Hypocreales</taxon>
        <taxon>Bionectriaceae</taxon>
        <taxon>Emericellopsis</taxon>
    </lineage>
</organism>
<dbReference type="RefSeq" id="XP_046119720.1">
    <property type="nucleotide sequence ID" value="XM_046264894.1"/>
</dbReference>
<accession>A0A9P8CSI8</accession>
<evidence type="ECO:0000313" key="2">
    <source>
        <dbReference type="EMBL" id="KAG9255796.1"/>
    </source>
</evidence>
<sequence length="129" mass="14812">MDPELGGLFSITLSDSEPEETTKTEPPRDRTGQSEEAYQAVRRDYRVKVENGEVHNIVKLPVEKGAKKHQIQDVLYAAEELYFFRRYSEATDFLQQVLKQGEGQSHGFDEETRALLGMFLTKCLEKSVR</sequence>
<evidence type="ECO:0000256" key="1">
    <source>
        <dbReference type="SAM" id="MobiDB-lite"/>
    </source>
</evidence>
<feature type="compositionally biased region" description="Basic and acidic residues" evidence="1">
    <location>
        <begin position="20"/>
        <end position="33"/>
    </location>
</feature>
<proteinExistence type="predicted"/>
<dbReference type="EMBL" id="MU251250">
    <property type="protein sequence ID" value="KAG9255796.1"/>
    <property type="molecule type" value="Genomic_DNA"/>
</dbReference>
<protein>
    <submittedName>
        <fullName evidence="2">Uncharacterized protein</fullName>
    </submittedName>
</protein>
<dbReference type="OrthoDB" id="3938544at2759"/>
<keyword evidence="3" id="KW-1185">Reference proteome</keyword>
<dbReference type="GeneID" id="70295797"/>
<feature type="region of interest" description="Disordered" evidence="1">
    <location>
        <begin position="1"/>
        <end position="37"/>
    </location>
</feature>
<dbReference type="AlphaFoldDB" id="A0A9P8CSI8"/>
<dbReference type="Proteomes" id="UP000887229">
    <property type="component" value="Unassembled WGS sequence"/>
</dbReference>
<reference evidence="2" key="1">
    <citation type="journal article" date="2021" name="IMA Fungus">
        <title>Genomic characterization of three marine fungi, including Emericellopsis atlantica sp. nov. with signatures of a generalist lifestyle and marine biomass degradation.</title>
        <authorList>
            <person name="Hagestad O.C."/>
            <person name="Hou L."/>
            <person name="Andersen J.H."/>
            <person name="Hansen E.H."/>
            <person name="Altermark B."/>
            <person name="Li C."/>
            <person name="Kuhnert E."/>
            <person name="Cox R.J."/>
            <person name="Crous P.W."/>
            <person name="Spatafora J.W."/>
            <person name="Lail K."/>
            <person name="Amirebrahimi M."/>
            <person name="Lipzen A."/>
            <person name="Pangilinan J."/>
            <person name="Andreopoulos W."/>
            <person name="Hayes R.D."/>
            <person name="Ng V."/>
            <person name="Grigoriev I.V."/>
            <person name="Jackson S.A."/>
            <person name="Sutton T.D.S."/>
            <person name="Dobson A.D.W."/>
            <person name="Rama T."/>
        </authorList>
    </citation>
    <scope>NUCLEOTIDE SEQUENCE</scope>
    <source>
        <strain evidence="2">TS7</strain>
    </source>
</reference>
<gene>
    <name evidence="2" type="ORF">F5Z01DRAFT_673085</name>
</gene>
<name>A0A9P8CSI8_9HYPO</name>